<evidence type="ECO:0000313" key="1">
    <source>
        <dbReference type="EMBL" id="KAA6362805.1"/>
    </source>
</evidence>
<dbReference type="EMBL" id="SNRW01023709">
    <property type="protein sequence ID" value="KAA6362805.1"/>
    <property type="molecule type" value="Genomic_DNA"/>
</dbReference>
<organism evidence="1 2">
    <name type="scientific">Streblomastix strix</name>
    <dbReference type="NCBI Taxonomy" id="222440"/>
    <lineage>
        <taxon>Eukaryota</taxon>
        <taxon>Metamonada</taxon>
        <taxon>Preaxostyla</taxon>
        <taxon>Oxymonadida</taxon>
        <taxon>Streblomastigidae</taxon>
        <taxon>Streblomastix</taxon>
    </lineage>
</organism>
<dbReference type="Proteomes" id="UP000324800">
    <property type="component" value="Unassembled WGS sequence"/>
</dbReference>
<gene>
    <name evidence="1" type="ORF">EZS28_041668</name>
</gene>
<sequence length="98" mass="10993">MANLKDSFTSFAGMIQNNGNDTLNVVVNQGFGFYPMDLGDFKESYLMDPQKQELNENGITSNGLLISHTYSVIKQYDTLPPMPVPSSIFRLYTLTEMS</sequence>
<comment type="caution">
    <text evidence="1">The sequence shown here is derived from an EMBL/GenBank/DDBJ whole genome shotgun (WGS) entry which is preliminary data.</text>
</comment>
<protein>
    <submittedName>
        <fullName evidence="1">Uncharacterized protein</fullName>
    </submittedName>
</protein>
<evidence type="ECO:0000313" key="2">
    <source>
        <dbReference type="Proteomes" id="UP000324800"/>
    </source>
</evidence>
<accession>A0A5J4TZF5</accession>
<proteinExistence type="predicted"/>
<name>A0A5J4TZF5_9EUKA</name>
<dbReference type="AlphaFoldDB" id="A0A5J4TZF5"/>
<reference evidence="1 2" key="1">
    <citation type="submission" date="2019-03" db="EMBL/GenBank/DDBJ databases">
        <title>Single cell metagenomics reveals metabolic interactions within the superorganism composed of flagellate Streblomastix strix and complex community of Bacteroidetes bacteria on its surface.</title>
        <authorList>
            <person name="Treitli S.C."/>
            <person name="Kolisko M."/>
            <person name="Husnik F."/>
            <person name="Keeling P."/>
            <person name="Hampl V."/>
        </authorList>
    </citation>
    <scope>NUCLEOTIDE SEQUENCE [LARGE SCALE GENOMIC DNA]</scope>
    <source>
        <strain evidence="1">ST1C</strain>
    </source>
</reference>